<organism evidence="1">
    <name type="scientific">marine metagenome</name>
    <dbReference type="NCBI Taxonomy" id="408172"/>
    <lineage>
        <taxon>unclassified sequences</taxon>
        <taxon>metagenomes</taxon>
        <taxon>ecological metagenomes</taxon>
    </lineage>
</organism>
<evidence type="ECO:0000313" key="1">
    <source>
        <dbReference type="EMBL" id="SVA87007.1"/>
    </source>
</evidence>
<proteinExistence type="predicted"/>
<gene>
    <name evidence="1" type="ORF">METZ01_LOCUS139861</name>
</gene>
<feature type="non-terminal residue" evidence="1">
    <location>
        <position position="1"/>
    </location>
</feature>
<dbReference type="InterPro" id="IPR029063">
    <property type="entry name" value="SAM-dependent_MTases_sf"/>
</dbReference>
<accession>A0A381ZE14</accession>
<name>A0A381ZE14_9ZZZZ</name>
<dbReference type="AlphaFoldDB" id="A0A381ZE14"/>
<dbReference type="Gene3D" id="3.40.50.150">
    <property type="entry name" value="Vaccinia Virus protein VP39"/>
    <property type="match status" value="1"/>
</dbReference>
<reference evidence="1" key="1">
    <citation type="submission" date="2018-05" db="EMBL/GenBank/DDBJ databases">
        <authorList>
            <person name="Lanie J.A."/>
            <person name="Ng W.-L."/>
            <person name="Kazmierczak K.M."/>
            <person name="Andrzejewski T.M."/>
            <person name="Davidsen T.M."/>
            <person name="Wayne K.J."/>
            <person name="Tettelin H."/>
            <person name="Glass J.I."/>
            <person name="Rusch D."/>
            <person name="Podicherti R."/>
            <person name="Tsui H.-C.T."/>
            <person name="Winkler M.E."/>
        </authorList>
    </citation>
    <scope>NUCLEOTIDE SEQUENCE</scope>
</reference>
<evidence type="ECO:0008006" key="2">
    <source>
        <dbReference type="Google" id="ProtNLM"/>
    </source>
</evidence>
<protein>
    <recommendedName>
        <fullName evidence="2">Methyltransferase domain-containing protein</fullName>
    </recommendedName>
</protein>
<dbReference type="EMBL" id="UINC01020808">
    <property type="protein sequence ID" value="SVA87007.1"/>
    <property type="molecule type" value="Genomic_DNA"/>
</dbReference>
<sequence>VTSHTLSYYALEPVRRVFRLALLQWFGLSKWHLASAENKPYIKDIVAYVNTLPYQSVCELGCGLGDILSRLKMPEKYGFDVNPRVIRVAKILTMFRRAKATYAVLSVTAENLPSLKTDVWILVNWTHEIEPAELRSILQNILGQHTTDDGCLIIDSVPPGIGRYQHDPGSLVAGMECSVCRLGGDYPFDRALYVITRGERPVQSA</sequence>
<dbReference type="SUPFAM" id="SSF53335">
    <property type="entry name" value="S-adenosyl-L-methionine-dependent methyltransferases"/>
    <property type="match status" value="1"/>
</dbReference>